<name>A0A644VTH0_9ZZZZ</name>
<dbReference type="InterPro" id="IPR001188">
    <property type="entry name" value="Sperm_putr-bd"/>
</dbReference>
<proteinExistence type="predicted"/>
<dbReference type="EMBL" id="VSSQ01000436">
    <property type="protein sequence ID" value="MPL94636.1"/>
    <property type="molecule type" value="Genomic_DNA"/>
</dbReference>
<dbReference type="CDD" id="cd13590">
    <property type="entry name" value="PBP2_PotD_PotF_like"/>
    <property type="match status" value="1"/>
</dbReference>
<evidence type="ECO:0000256" key="2">
    <source>
        <dbReference type="ARBA" id="ARBA00022448"/>
    </source>
</evidence>
<keyword evidence="3" id="KW-0732">Signal</keyword>
<dbReference type="PRINTS" id="PR00909">
    <property type="entry name" value="SPERMDNBNDNG"/>
</dbReference>
<dbReference type="GO" id="GO:0042597">
    <property type="term" value="C:periplasmic space"/>
    <property type="evidence" value="ECO:0007669"/>
    <property type="project" value="UniProtKB-SubCell"/>
</dbReference>
<dbReference type="Gene3D" id="3.40.190.10">
    <property type="entry name" value="Periplasmic binding protein-like II"/>
    <property type="match status" value="2"/>
</dbReference>
<organism evidence="5">
    <name type="scientific">bioreactor metagenome</name>
    <dbReference type="NCBI Taxonomy" id="1076179"/>
    <lineage>
        <taxon>unclassified sequences</taxon>
        <taxon>metagenomes</taxon>
        <taxon>ecological metagenomes</taxon>
    </lineage>
</organism>
<dbReference type="PANTHER" id="PTHR30222">
    <property type="entry name" value="SPERMIDINE/PUTRESCINE-BINDING PERIPLASMIC PROTEIN"/>
    <property type="match status" value="1"/>
</dbReference>
<reference evidence="5" key="1">
    <citation type="submission" date="2019-08" db="EMBL/GenBank/DDBJ databases">
        <authorList>
            <person name="Kucharzyk K."/>
            <person name="Murdoch R.W."/>
            <person name="Higgins S."/>
            <person name="Loffler F."/>
        </authorList>
    </citation>
    <scope>NUCLEOTIDE SEQUENCE</scope>
</reference>
<keyword evidence="4" id="KW-0574">Periplasm</keyword>
<comment type="caution">
    <text evidence="5">The sequence shown here is derived from an EMBL/GenBank/DDBJ whole genome shotgun (WGS) entry which is preliminary data.</text>
</comment>
<protein>
    <submittedName>
        <fullName evidence="5">Spermidine/putrescine-binding periplasmic protein</fullName>
    </submittedName>
</protein>
<accession>A0A644VTH0</accession>
<dbReference type="PROSITE" id="PS51257">
    <property type="entry name" value="PROKAR_LIPOPROTEIN"/>
    <property type="match status" value="1"/>
</dbReference>
<dbReference type="AlphaFoldDB" id="A0A644VTH0"/>
<evidence type="ECO:0000313" key="5">
    <source>
        <dbReference type="EMBL" id="MPL94636.1"/>
    </source>
</evidence>
<evidence type="ECO:0000256" key="4">
    <source>
        <dbReference type="ARBA" id="ARBA00022764"/>
    </source>
</evidence>
<evidence type="ECO:0000256" key="3">
    <source>
        <dbReference type="ARBA" id="ARBA00022729"/>
    </source>
</evidence>
<dbReference type="PIRSF" id="PIRSF019574">
    <property type="entry name" value="Periplasmic_polyamine_BP"/>
    <property type="match status" value="1"/>
</dbReference>
<dbReference type="GO" id="GO:0019808">
    <property type="term" value="F:polyamine binding"/>
    <property type="evidence" value="ECO:0007669"/>
    <property type="project" value="InterPro"/>
</dbReference>
<dbReference type="PANTHER" id="PTHR30222:SF17">
    <property type="entry name" value="SPERMIDINE_PUTRESCINE-BINDING PERIPLASMIC PROTEIN"/>
    <property type="match status" value="1"/>
</dbReference>
<dbReference type="InterPro" id="IPR006059">
    <property type="entry name" value="SBP"/>
</dbReference>
<evidence type="ECO:0000256" key="1">
    <source>
        <dbReference type="ARBA" id="ARBA00004418"/>
    </source>
</evidence>
<comment type="subcellular location">
    <subcellularLocation>
        <location evidence="1">Periplasm</location>
    </subcellularLocation>
</comment>
<gene>
    <name evidence="5" type="primary">potD_3</name>
    <name evidence="5" type="ORF">SDC9_40791</name>
</gene>
<sequence>MKKRIRLALVGLFTIALLVMGCGSNTAKQSVTNEKGEKQVLNLFSWADNFSPEVLAAFEKKYNCKINYDVFANNEELLAKIQAGGAQYDLIQPSDYMVSTMVKLNLLEKLDKTKIPNMKNIVKPLQAPSYDPTGDYSVIYTWGMTGIVYNKKYITETPTSWADLWNPEYKGRVILLNDSREVFGMALKKNGFSNNSTDKDQLDKAFADLKTLAPSILAYDTDTIKQKFIAEEAWIGTMWSGDASFTYKDNKNIGFVIPKEGTLIWADTFAIPKGAKNKELAEKFINFMYEPKISAQNYEYIGYNDPNEKAREFHSKEFLSDPMLKVAVNDVKQGEWLKDIGDGLTLYDRYWTELKTIK</sequence>
<keyword evidence="2" id="KW-0813">Transport</keyword>
<dbReference type="GO" id="GO:0015846">
    <property type="term" value="P:polyamine transport"/>
    <property type="evidence" value="ECO:0007669"/>
    <property type="project" value="InterPro"/>
</dbReference>
<dbReference type="SUPFAM" id="SSF53850">
    <property type="entry name" value="Periplasmic binding protein-like II"/>
    <property type="match status" value="1"/>
</dbReference>
<dbReference type="Pfam" id="PF13416">
    <property type="entry name" value="SBP_bac_8"/>
    <property type="match status" value="1"/>
</dbReference>